<evidence type="ECO:0000313" key="3">
    <source>
        <dbReference type="EMBL" id="SCW76782.1"/>
    </source>
</evidence>
<sequence>MRDGACRNIAHTERDLRIERLFDAPRALVYEAWTNPALLSQWWGPAHYPATHLDMDVRPGGRWRNSLTSVETGEVLWQNGVFTEVVPLEKLVFTFVWEEAGERGEANTVVITFQDRGHQTLVTLTQRPFASAHEAEGHGDGWWSSFDRLHTLLSFPMEISA</sequence>
<dbReference type="InterPro" id="IPR023393">
    <property type="entry name" value="START-like_dom_sf"/>
</dbReference>
<keyword evidence="4" id="KW-1185">Reference proteome</keyword>
<reference evidence="4" key="1">
    <citation type="submission" date="2016-10" db="EMBL/GenBank/DDBJ databases">
        <authorList>
            <person name="Varghese N."/>
            <person name="Submissions S."/>
        </authorList>
    </citation>
    <scope>NUCLEOTIDE SEQUENCE [LARGE SCALE GENOMIC DNA]</scope>
    <source>
        <strain evidence="4">CGMCC 1.3431</strain>
    </source>
</reference>
<dbReference type="SUPFAM" id="SSF55961">
    <property type="entry name" value="Bet v1-like"/>
    <property type="match status" value="1"/>
</dbReference>
<name>A0A1G4T5P6_9CAUL</name>
<proteinExistence type="inferred from homology"/>
<dbReference type="RefSeq" id="WP_220083756.1">
    <property type="nucleotide sequence ID" value="NZ_CBCRYE010000010.1"/>
</dbReference>
<dbReference type="Gene3D" id="3.30.530.20">
    <property type="match status" value="1"/>
</dbReference>
<dbReference type="Proteomes" id="UP000199150">
    <property type="component" value="Unassembled WGS sequence"/>
</dbReference>
<dbReference type="Pfam" id="PF08327">
    <property type="entry name" value="AHSA1"/>
    <property type="match status" value="1"/>
</dbReference>
<organism evidence="3 4">
    <name type="scientific">Asticcacaulis taihuensis</name>
    <dbReference type="NCBI Taxonomy" id="260084"/>
    <lineage>
        <taxon>Bacteria</taxon>
        <taxon>Pseudomonadati</taxon>
        <taxon>Pseudomonadota</taxon>
        <taxon>Alphaproteobacteria</taxon>
        <taxon>Caulobacterales</taxon>
        <taxon>Caulobacteraceae</taxon>
        <taxon>Asticcacaulis</taxon>
    </lineage>
</organism>
<protein>
    <submittedName>
        <fullName evidence="3">Uncharacterized conserved protein YndB, AHSA1/START domain</fullName>
    </submittedName>
</protein>
<dbReference type="STRING" id="260084.SAMN02927928_3302"/>
<evidence type="ECO:0000256" key="1">
    <source>
        <dbReference type="ARBA" id="ARBA00006817"/>
    </source>
</evidence>
<gene>
    <name evidence="3" type="ORF">SAMN02927928_3302</name>
</gene>
<accession>A0A1G4T5P6</accession>
<dbReference type="AlphaFoldDB" id="A0A1G4T5P6"/>
<feature type="domain" description="Activator of Hsp90 ATPase homologue 1/2-like C-terminal" evidence="2">
    <location>
        <begin position="23"/>
        <end position="153"/>
    </location>
</feature>
<evidence type="ECO:0000313" key="4">
    <source>
        <dbReference type="Proteomes" id="UP000199150"/>
    </source>
</evidence>
<evidence type="ECO:0000259" key="2">
    <source>
        <dbReference type="Pfam" id="PF08327"/>
    </source>
</evidence>
<dbReference type="EMBL" id="FMTS01000006">
    <property type="protein sequence ID" value="SCW76782.1"/>
    <property type="molecule type" value="Genomic_DNA"/>
</dbReference>
<dbReference type="InterPro" id="IPR013538">
    <property type="entry name" value="ASHA1/2-like_C"/>
</dbReference>
<comment type="similarity">
    <text evidence="1">Belongs to the AHA1 family.</text>
</comment>